<dbReference type="InterPro" id="IPR003535">
    <property type="entry name" value="Intimin/invasin_bac"/>
</dbReference>
<dbReference type="InterPro" id="IPR038177">
    <property type="entry name" value="IAT_beta_sf"/>
</dbReference>
<dbReference type="SUPFAM" id="SSF54106">
    <property type="entry name" value="LysM domain"/>
    <property type="match status" value="1"/>
</dbReference>
<dbReference type="Gene3D" id="2.60.40.10">
    <property type="entry name" value="Immunoglobulins"/>
    <property type="match status" value="12"/>
</dbReference>
<dbReference type="InterPro" id="IPR018392">
    <property type="entry name" value="LysM"/>
</dbReference>
<dbReference type="Gene3D" id="2.60.40.1080">
    <property type="match status" value="1"/>
</dbReference>
<feature type="transmembrane region" description="Helical" evidence="5">
    <location>
        <begin position="15"/>
        <end position="38"/>
    </location>
</feature>
<feature type="domain" description="Big-1" evidence="6">
    <location>
        <begin position="852"/>
        <end position="946"/>
    </location>
</feature>
<dbReference type="InterPro" id="IPR015217">
    <property type="entry name" value="Invasin_dom_3"/>
</dbReference>
<reference evidence="8" key="1">
    <citation type="submission" date="2009-12" db="EMBL/GenBank/DDBJ databases">
        <authorList>
            <person name="Weinstock G."/>
            <person name="Sodergren E."/>
            <person name="Clifton S."/>
            <person name="Fulton L."/>
            <person name="Fulton B."/>
            <person name="Courtney L."/>
            <person name="Fronick C."/>
            <person name="Harrison M."/>
            <person name="Strong C."/>
            <person name="Farmer C."/>
            <person name="Delahaunty K."/>
            <person name="Markovic C."/>
            <person name="Hall O."/>
            <person name="Minx P."/>
            <person name="Tomlinson C."/>
            <person name="Mitreva M."/>
            <person name="Nelson J."/>
            <person name="Hou S."/>
            <person name="Wollam A."/>
            <person name="Pepin K.H."/>
            <person name="Johnson M."/>
            <person name="Bhonagiri V."/>
            <person name="Nash W.E."/>
            <person name="Warren W."/>
            <person name="Chinwalla A."/>
            <person name="Mardis E.R."/>
            <person name="Wilson R.K."/>
        </authorList>
    </citation>
    <scope>NUCLEOTIDE SEQUENCE [LARGE SCALE GENOMIC DNA]</scope>
    <source>
        <strain evidence="8">DSM 4541</strain>
    </source>
</reference>
<gene>
    <name evidence="8" type="ORF">PROVRUST_05859</name>
</gene>
<dbReference type="PROSITE" id="PS51782">
    <property type="entry name" value="LYSM"/>
    <property type="match status" value="1"/>
</dbReference>
<comment type="similarity">
    <text evidence="2">Belongs to the intimin/invasin family.</text>
</comment>
<dbReference type="PANTHER" id="PTHR39576">
    <property type="entry name" value="ATTACHING AND EFFACING PROTEIN HOMOLOG-RELATED-RELATED"/>
    <property type="match status" value="1"/>
</dbReference>
<feature type="domain" description="Big-1" evidence="6">
    <location>
        <begin position="1256"/>
        <end position="1347"/>
    </location>
</feature>
<dbReference type="Pfam" id="PF09134">
    <property type="entry name" value="Invasin_D3"/>
    <property type="match status" value="1"/>
</dbReference>
<dbReference type="GO" id="GO:0007155">
    <property type="term" value="P:cell adhesion"/>
    <property type="evidence" value="ECO:0007669"/>
    <property type="project" value="InterPro"/>
</dbReference>
<dbReference type="CDD" id="cd00118">
    <property type="entry name" value="LysM"/>
    <property type="match status" value="1"/>
</dbReference>
<keyword evidence="3 5" id="KW-0472">Membrane</keyword>
<dbReference type="PANTHER" id="PTHR39576:SF2">
    <property type="entry name" value="ATTACHING AND EFFACING PROTEIN HOMOLOG-RELATED"/>
    <property type="match status" value="1"/>
</dbReference>
<feature type="domain" description="Big-1" evidence="6">
    <location>
        <begin position="1755"/>
        <end position="1846"/>
    </location>
</feature>
<evidence type="ECO:0000256" key="4">
    <source>
        <dbReference type="ARBA" id="ARBA00023237"/>
    </source>
</evidence>
<evidence type="ECO:0000313" key="9">
    <source>
        <dbReference type="Proteomes" id="UP000005512"/>
    </source>
</evidence>
<dbReference type="Pfam" id="PF01476">
    <property type="entry name" value="LysM"/>
    <property type="match status" value="1"/>
</dbReference>
<dbReference type="InterPro" id="IPR003344">
    <property type="entry name" value="Big_1_dom"/>
</dbReference>
<evidence type="ECO:0000259" key="6">
    <source>
        <dbReference type="PROSITE" id="PS51127"/>
    </source>
</evidence>
<dbReference type="InterPro" id="IPR013783">
    <property type="entry name" value="Ig-like_fold"/>
</dbReference>
<protein>
    <submittedName>
        <fullName evidence="8">Bacterial group 1 Ig-like protein</fullName>
    </submittedName>
</protein>
<accession>D1P141</accession>
<dbReference type="EMBL" id="ABXV02000017">
    <property type="protein sequence ID" value="EFB73060.1"/>
    <property type="molecule type" value="Genomic_DNA"/>
</dbReference>
<feature type="domain" description="LysM" evidence="7">
    <location>
        <begin position="65"/>
        <end position="113"/>
    </location>
</feature>
<dbReference type="eggNOG" id="COG5492">
    <property type="taxonomic scope" value="Bacteria"/>
</dbReference>
<dbReference type="FunFam" id="2.40.160.160:FF:000001">
    <property type="entry name" value="Intimin-like inverse autotransporter SinH"/>
    <property type="match status" value="1"/>
</dbReference>
<dbReference type="RefSeq" id="WP_006813916.1">
    <property type="nucleotide sequence ID" value="NZ_GG703818.1"/>
</dbReference>
<dbReference type="STRING" id="500637.PROVRUST_05859"/>
<name>D1P141_9GAMM</name>
<evidence type="ECO:0000256" key="2">
    <source>
        <dbReference type="ARBA" id="ARBA00010116"/>
    </source>
</evidence>
<dbReference type="Pfam" id="PF11924">
    <property type="entry name" value="IAT_beta"/>
    <property type="match status" value="1"/>
</dbReference>
<dbReference type="GO" id="GO:0009279">
    <property type="term" value="C:cell outer membrane"/>
    <property type="evidence" value="ECO:0007669"/>
    <property type="project" value="UniProtKB-SubCell"/>
</dbReference>
<dbReference type="Gene3D" id="3.10.350.10">
    <property type="entry name" value="LysM domain"/>
    <property type="match status" value="1"/>
</dbReference>
<proteinExistence type="inferred from homology"/>
<organism evidence="8 9">
    <name type="scientific">Providencia rustigianii DSM 4541</name>
    <dbReference type="NCBI Taxonomy" id="500637"/>
    <lineage>
        <taxon>Bacteria</taxon>
        <taxon>Pseudomonadati</taxon>
        <taxon>Pseudomonadota</taxon>
        <taxon>Gammaproteobacteria</taxon>
        <taxon>Enterobacterales</taxon>
        <taxon>Morganellaceae</taxon>
        <taxon>Providencia</taxon>
    </lineage>
</organism>
<evidence type="ECO:0000256" key="1">
    <source>
        <dbReference type="ARBA" id="ARBA00004442"/>
    </source>
</evidence>
<feature type="domain" description="Big-1" evidence="6">
    <location>
        <begin position="1655"/>
        <end position="1744"/>
    </location>
</feature>
<dbReference type="Pfam" id="PF02369">
    <property type="entry name" value="Big_1"/>
    <property type="match status" value="8"/>
</dbReference>
<sequence>MNSGSGNHIPHRLKFIAWINIAIQIIFPLASIFTPVAVRAFNEQNDKQHEFLLPKNNRSVFRETQRYTLQVGETAQSIADKYNINLQQLRKLNQFRTFSQNFENLQPGDELDIPMAPLPIVEWDDDKPEIVLPSSASENEIRVAQLASQAGKFFSTNPDQEKTKAFARELLTTAASSYAQDWFNRFGSSQIHLEADKKFSLKNSQIDLLMPWYETEDNLIFSQTSLHRKEGRIETNLGLGARWYGEGQMIGGNTFFDYDISRKHSRLGLGVEYRRDFLKLSANSYHRLSGWRSSRDLADHSARPSNGWDVRAEGWLPSYPHIGGKLTYEQYYGDSVALFGTKNLQQNPYSITAGLNYTPIPLVTFNAEHRQGKASKQDSRFGLQLNYQFGKTWKQHLDPGSVTTFRSLMGNRYDFVSRNNHIVLEYKKNDVIQLNIANSITGYAGEKIPLSFTVASKYGLSHLKWNAETLVAAGGHIVQENGKYSLVLPAYRNDAKSANNYTISAVAIDKKGNISPNTMLRVVVTQPAIYPIKSALTPRKIDLIADGKNTKKLSLSIRDKAGNYIDLAANEIGIEKVVANKTAARSVNSANTANLTTVSGFTRIAAGQYEAILTSGTTPENFVLVSKARNAVFPEIKVSVLADGATTQIAKLMTNISQSQPADGKTPLEIKTQLKDANGNPLINTRVTWSSDKNPNKVSFSSNTTSTDQNGFASTTVTSTLAGDVLITASAGLGESQDLTVTFIPDIKSAMIRPQNFHASQSHTLADGITPNTLTVTVTDASGNIIPNVEVQFATDKGQLTNDKVVTNHQGISETQITSTQSGSATITASVGNHTLNKTLLFSANGQTAKVDYVLPEPKASYIADGRTAVTYTAKVLDTNNNPVSDVDVNWLSNLNGSELHFEKETSKTNAQGIATTSIISNKAGIVIVTASTNGNGQLAVPITFVADKNQAKVATLAINKATIIANGNDKALLDVIVTDNFGNPVEGIDVLLQANNGATITTLTPFSKTTVDGRVKAELATNQATGDIMVAANVVGSQSQPVAKHIKALADNNTAKVTIVSSTDRVQISQQTPTVILTATVIDDQQNPLIGTPVTWLTNHNRLSTNTTVTDLRGQAKVELSGYISGETQVTAQLMNRQTAHQNIQFMADIPHQQNSVLEIKPQTIVANNHEQATATLILRDQWNNPVLGQNIQWSKNNTGLSLSGARELPNNGEYQVNISGNLAGTFDISAQTGSVTSQKMIGLIADSSTAHLKNINIVGKTTAPADGTNPITLRATVTDATNNPAPAGIAVGWRSDIGELSQPVSLTDNNGIAQITLTSTVAGKGKVAAIVGQSTKETTNQIEFLAGTVSRSASSVTLAVPSIIAATGETNITITLKDNTGNPLTGLANKIILDYSANLSIATPRFNEISKGVYRGKLSGVKAGSTLIKVKANNVTLDNSVSLTITPDSQTARVRGGITASKTTETVGRSVTYSAIFEDANSNLLGAGVPVFWVGNDNTLLSDNQTMTDTTGRSAIQVQRDTIGEALVSLNLISQNSARAPIVAFVQGALDVSKSSLNLTPSTVTAGKPTTLKLVLKDQFGNPLVNQQTAIHVRKDKNHVVISPVTVVDDGVYQVSVSSEQADTAILSVDIGTQSLPQTKTLTVQGDTANGSISSLMPSVNHMQAGNQTGVTYYATVVDQFNNPLPSIHVSWHLQGKAEPFAHSTVTNAQGVAHVKVTSHQMGQLVMTAVLSSSQNKVATPVQVNAGAVNSQNSTFTASKMDIGPDGIEETILTIKLQDDFGNPLSNEIVTINSNAPNTDFTIARITNNQDGSYTSTATATKQGTVRLTARVGSDIIANPLNIKVDAINPTLRFDNIQKRLTYSSITDNGQVIKGLPAGAAPVWSSDNTSIATVDNQGKVKLKKAGRTKIWARIDGNGVYKSAAANYELEVEKARPNLTLTSNSTISATWADNNNHPIQSAFNHTDAASIPVEYISQDASIAQIDSASGAITQVKPGVTKLTIRSKETEQFLSESQEVTYNLAKARFNIDFAQKEQEITDEKGHFALQNTQITVPSKADIVWTSGADSVVNLEKNGTLKDLAKGEANLIMTVKANDYFEQTSGEYRVKVYTKPAISANIITYGNNGNRQDNTSNWSPVYTDDNLEINWSLNGSSEFDTAATIKAVVTEPNGNTFEYPVTVQAGIQKITLPPKREYFSQSGNLKVTISATGKSSHKLKNEFVVIDTPIQVTSPKEIGQQTLGHKVKYFLEGQTSERNICAYYLTDRTIDLVIAPTMNINTNGRRLLAPIYVKHEILSSEYSGTGAAGISYPEISTPNTNDDYVYSNNDIYRKVLKNNCYENHSGSGNITTTLSFLGSSDELKHHFSWNGKNN</sequence>
<comment type="subcellular location">
    <subcellularLocation>
        <location evidence="1">Cell outer membrane</location>
    </subcellularLocation>
</comment>
<dbReference type="SMART" id="SM00257">
    <property type="entry name" value="LysM"/>
    <property type="match status" value="1"/>
</dbReference>
<dbReference type="InterPro" id="IPR051715">
    <property type="entry name" value="Intimin-Invasin_domain"/>
</dbReference>
<keyword evidence="5" id="KW-0812">Transmembrane</keyword>
<evidence type="ECO:0000313" key="8">
    <source>
        <dbReference type="EMBL" id="EFB73060.1"/>
    </source>
</evidence>
<feature type="domain" description="Big-1" evidence="6">
    <location>
        <begin position="650"/>
        <end position="744"/>
    </location>
</feature>
<dbReference type="InterPro" id="IPR036779">
    <property type="entry name" value="LysM_dom_sf"/>
</dbReference>
<feature type="domain" description="Big-1" evidence="6">
    <location>
        <begin position="954"/>
        <end position="1061"/>
    </location>
</feature>
<feature type="domain" description="Big-1" evidence="6">
    <location>
        <begin position="754"/>
        <end position="843"/>
    </location>
</feature>
<evidence type="ECO:0000259" key="7">
    <source>
        <dbReference type="PROSITE" id="PS51782"/>
    </source>
</evidence>
<dbReference type="eggNOG" id="COG1388">
    <property type="taxonomic scope" value="Bacteria"/>
</dbReference>
<comment type="caution">
    <text evidence="8">The sequence shown here is derived from an EMBL/GenBank/DDBJ whole genome shotgun (WGS) entry which is preliminary data.</text>
</comment>
<dbReference type="InterPro" id="IPR024519">
    <property type="entry name" value="IAT_beta"/>
</dbReference>
<dbReference type="HOGENOM" id="CLU_229487_0_0_6"/>
<dbReference type="PRINTS" id="PR01369">
    <property type="entry name" value="INTIMIN"/>
</dbReference>
<keyword evidence="9" id="KW-1185">Reference proteome</keyword>
<dbReference type="Proteomes" id="UP000005512">
    <property type="component" value="Unassembled WGS sequence"/>
</dbReference>
<evidence type="ECO:0000256" key="5">
    <source>
        <dbReference type="SAM" id="Phobius"/>
    </source>
</evidence>
<dbReference type="Gene3D" id="2.40.160.160">
    <property type="entry name" value="Inverse autotransporter, beta-domain"/>
    <property type="match status" value="1"/>
</dbReference>
<keyword evidence="4" id="KW-0998">Cell outer membrane</keyword>
<dbReference type="SMART" id="SM00634">
    <property type="entry name" value="BID_1"/>
    <property type="match status" value="11"/>
</dbReference>
<dbReference type="InterPro" id="IPR008964">
    <property type="entry name" value="Invasin/intimin_cell_adhesion"/>
</dbReference>
<keyword evidence="5" id="KW-1133">Transmembrane helix</keyword>
<dbReference type="SUPFAM" id="SSF49373">
    <property type="entry name" value="Invasin/intimin cell-adhesion fragments"/>
    <property type="match status" value="12"/>
</dbReference>
<dbReference type="PROSITE" id="PS51127">
    <property type="entry name" value="BIG1"/>
    <property type="match status" value="7"/>
</dbReference>
<evidence type="ECO:0000256" key="3">
    <source>
        <dbReference type="ARBA" id="ARBA00023136"/>
    </source>
</evidence>